<evidence type="ECO:0000256" key="10">
    <source>
        <dbReference type="SAM" id="MobiDB-lite"/>
    </source>
</evidence>
<dbReference type="Gene3D" id="3.40.50.300">
    <property type="entry name" value="P-loop containing nucleotide triphosphate hydrolases"/>
    <property type="match status" value="2"/>
</dbReference>
<keyword evidence="5" id="KW-0677">Repeat</keyword>
<keyword evidence="8 11" id="KW-1133">Transmembrane helix</keyword>
<feature type="transmembrane region" description="Helical" evidence="11">
    <location>
        <begin position="1121"/>
        <end position="1141"/>
    </location>
</feature>
<dbReference type="CDD" id="cd03250">
    <property type="entry name" value="ABCC_MRP_domain1"/>
    <property type="match status" value="1"/>
</dbReference>
<evidence type="ECO:0000256" key="7">
    <source>
        <dbReference type="ARBA" id="ARBA00022840"/>
    </source>
</evidence>
<dbReference type="GO" id="GO:0016887">
    <property type="term" value="F:ATP hydrolysis activity"/>
    <property type="evidence" value="ECO:0007669"/>
    <property type="project" value="InterPro"/>
</dbReference>
<evidence type="ECO:0000259" key="13">
    <source>
        <dbReference type="PROSITE" id="PS50893"/>
    </source>
</evidence>
<dbReference type="InterPro" id="IPR003439">
    <property type="entry name" value="ABC_transporter-like_ATP-bd"/>
</dbReference>
<feature type="domain" description="ABC transmembrane type-1" evidence="14">
    <location>
        <begin position="328"/>
        <end position="613"/>
    </location>
</feature>
<dbReference type="SMART" id="SM00382">
    <property type="entry name" value="AAA"/>
    <property type="match status" value="2"/>
</dbReference>
<keyword evidence="4 11" id="KW-0812">Transmembrane</keyword>
<feature type="region of interest" description="Disordered" evidence="10">
    <location>
        <begin position="1676"/>
        <end position="1736"/>
    </location>
</feature>
<feature type="domain" description="ABC transporter" evidence="13">
    <location>
        <begin position="1440"/>
        <end position="1673"/>
    </location>
</feature>
<dbReference type="CDD" id="cd18579">
    <property type="entry name" value="ABC_6TM_ABCC_D1"/>
    <property type="match status" value="1"/>
</dbReference>
<dbReference type="eggNOG" id="KOG0054">
    <property type="taxonomic scope" value="Eukaryota"/>
</dbReference>
<dbReference type="Pfam" id="PF00664">
    <property type="entry name" value="ABC_membrane"/>
    <property type="match status" value="2"/>
</dbReference>
<dbReference type="InterPro" id="IPR050173">
    <property type="entry name" value="ABC_transporter_C-like"/>
</dbReference>
<feature type="region of interest" description="Disordered" evidence="10">
    <location>
        <begin position="104"/>
        <end position="128"/>
    </location>
</feature>
<proteinExistence type="inferred from homology"/>
<evidence type="ECO:0000313" key="15">
    <source>
        <dbReference type="EMBL" id="CBN76550.1"/>
    </source>
</evidence>
<dbReference type="InterPro" id="IPR003593">
    <property type="entry name" value="AAA+_ATPase"/>
</dbReference>
<dbReference type="PANTHER" id="PTHR24223">
    <property type="entry name" value="ATP-BINDING CASSETTE SUB-FAMILY C"/>
    <property type="match status" value="1"/>
</dbReference>
<dbReference type="InterPro" id="IPR044726">
    <property type="entry name" value="ABCC_6TM_D2"/>
</dbReference>
<dbReference type="OrthoDB" id="6500128at2759"/>
<dbReference type="FunCoup" id="D8LB41">
    <property type="interactions" value="4"/>
</dbReference>
<accession>D8LB41</accession>
<dbReference type="STRING" id="2880.D8LB41"/>
<feature type="chain" id="PRO_5003117000" evidence="12">
    <location>
        <begin position="36"/>
        <end position="1736"/>
    </location>
</feature>
<dbReference type="Pfam" id="PF00005">
    <property type="entry name" value="ABC_tran"/>
    <property type="match status" value="2"/>
</dbReference>
<evidence type="ECO:0000313" key="16">
    <source>
        <dbReference type="Proteomes" id="UP000002630"/>
    </source>
</evidence>
<feature type="transmembrane region" description="Helical" evidence="11">
    <location>
        <begin position="1314"/>
        <end position="1331"/>
    </location>
</feature>
<dbReference type="CDD" id="cd03244">
    <property type="entry name" value="ABCC_MRP_domain2"/>
    <property type="match status" value="1"/>
</dbReference>
<dbReference type="SUPFAM" id="SSF90123">
    <property type="entry name" value="ABC transporter transmembrane region"/>
    <property type="match status" value="2"/>
</dbReference>
<dbReference type="GO" id="GO:0140359">
    <property type="term" value="F:ABC-type transporter activity"/>
    <property type="evidence" value="ECO:0007669"/>
    <property type="project" value="InterPro"/>
</dbReference>
<keyword evidence="3" id="KW-0813">Transport</keyword>
<keyword evidence="7" id="KW-0067">ATP-binding</keyword>
<evidence type="ECO:0000256" key="5">
    <source>
        <dbReference type="ARBA" id="ARBA00022737"/>
    </source>
</evidence>
<evidence type="ECO:0000256" key="8">
    <source>
        <dbReference type="ARBA" id="ARBA00022989"/>
    </source>
</evidence>
<dbReference type="FunFam" id="1.20.1560.10:FF:000010">
    <property type="entry name" value="Multidrug resistance-associated ABC transporter"/>
    <property type="match status" value="1"/>
</dbReference>
<feature type="region of interest" description="Disordered" evidence="10">
    <location>
        <begin position="950"/>
        <end position="1003"/>
    </location>
</feature>
<evidence type="ECO:0000256" key="9">
    <source>
        <dbReference type="ARBA" id="ARBA00023136"/>
    </source>
</evidence>
<dbReference type="InParanoid" id="D8LB41"/>
<dbReference type="EMBL" id="FN649726">
    <property type="protein sequence ID" value="CBN76550.1"/>
    <property type="molecule type" value="Genomic_DNA"/>
</dbReference>
<evidence type="ECO:0000256" key="2">
    <source>
        <dbReference type="ARBA" id="ARBA00009726"/>
    </source>
</evidence>
<dbReference type="GO" id="GO:0012505">
    <property type="term" value="C:endomembrane system"/>
    <property type="evidence" value="ECO:0007669"/>
    <property type="project" value="UniProtKB-SubCell"/>
</dbReference>
<feature type="domain" description="ABC transporter" evidence="13">
    <location>
        <begin position="684"/>
        <end position="914"/>
    </location>
</feature>
<feature type="domain" description="ABC transmembrane type-1" evidence="14">
    <location>
        <begin position="1084"/>
        <end position="1367"/>
    </location>
</feature>
<reference evidence="15 16" key="1">
    <citation type="journal article" date="2010" name="Nature">
        <title>The Ectocarpus genome and the independent evolution of multicellularity in brown algae.</title>
        <authorList>
            <person name="Cock J.M."/>
            <person name="Sterck L."/>
            <person name="Rouze P."/>
            <person name="Scornet D."/>
            <person name="Allen A.E."/>
            <person name="Amoutzias G."/>
            <person name="Anthouard V."/>
            <person name="Artiguenave F."/>
            <person name="Aury J.M."/>
            <person name="Badger J.H."/>
            <person name="Beszteri B."/>
            <person name="Billiau K."/>
            <person name="Bonnet E."/>
            <person name="Bothwell J.H."/>
            <person name="Bowler C."/>
            <person name="Boyen C."/>
            <person name="Brownlee C."/>
            <person name="Carrano C.J."/>
            <person name="Charrier B."/>
            <person name="Cho G.Y."/>
            <person name="Coelho S.M."/>
            <person name="Collen J."/>
            <person name="Corre E."/>
            <person name="Da Silva C."/>
            <person name="Delage L."/>
            <person name="Delaroque N."/>
            <person name="Dittami S.M."/>
            <person name="Doulbeau S."/>
            <person name="Elias M."/>
            <person name="Farnham G."/>
            <person name="Gachon C.M."/>
            <person name="Gschloessl B."/>
            <person name="Heesch S."/>
            <person name="Jabbari K."/>
            <person name="Jubin C."/>
            <person name="Kawai H."/>
            <person name="Kimura K."/>
            <person name="Kloareg B."/>
            <person name="Kupper F.C."/>
            <person name="Lang D."/>
            <person name="Le Bail A."/>
            <person name="Leblanc C."/>
            <person name="Lerouge P."/>
            <person name="Lohr M."/>
            <person name="Lopez P.J."/>
            <person name="Martens C."/>
            <person name="Maumus F."/>
            <person name="Michel G."/>
            <person name="Miranda-Saavedra D."/>
            <person name="Morales J."/>
            <person name="Moreau H."/>
            <person name="Motomura T."/>
            <person name="Nagasato C."/>
            <person name="Napoli C.A."/>
            <person name="Nelson D.R."/>
            <person name="Nyvall-Collen P."/>
            <person name="Peters A.F."/>
            <person name="Pommier C."/>
            <person name="Potin P."/>
            <person name="Poulain J."/>
            <person name="Quesneville H."/>
            <person name="Read B."/>
            <person name="Rensing S.A."/>
            <person name="Ritter A."/>
            <person name="Rousvoal S."/>
            <person name="Samanta M."/>
            <person name="Samson G."/>
            <person name="Schroeder D.C."/>
            <person name="Segurens B."/>
            <person name="Strittmatter M."/>
            <person name="Tonon T."/>
            <person name="Tregear J.W."/>
            <person name="Valentin K."/>
            <person name="von Dassow P."/>
            <person name="Yamagishi T."/>
            <person name="Van de Peer Y."/>
            <person name="Wincker P."/>
        </authorList>
    </citation>
    <scope>NUCLEOTIDE SEQUENCE [LARGE SCALE GENOMIC DNA]</scope>
    <source>
        <strain evidence="16">Ec32 / CCAP1310/4</strain>
    </source>
</reference>
<dbReference type="InterPro" id="IPR011527">
    <property type="entry name" value="ABC1_TM_dom"/>
</dbReference>
<dbReference type="FunFam" id="3.40.50.300:FF:000074">
    <property type="entry name" value="Multidrug resistance-associated protein 5 isoform 1"/>
    <property type="match status" value="1"/>
</dbReference>
<keyword evidence="6" id="KW-0547">Nucleotide-binding</keyword>
<dbReference type="GO" id="GO:0005524">
    <property type="term" value="F:ATP binding"/>
    <property type="evidence" value="ECO:0007669"/>
    <property type="project" value="UniProtKB-KW"/>
</dbReference>
<protein>
    <submittedName>
        <fullName evidence="15">Uncharacterized protein</fullName>
    </submittedName>
</protein>
<gene>
    <name evidence="15" type="ORF">Esi_0000_0226</name>
</gene>
<dbReference type="SUPFAM" id="SSF52540">
    <property type="entry name" value="P-loop containing nucleoside triphosphate hydrolases"/>
    <property type="match status" value="2"/>
</dbReference>
<comment type="subcellular location">
    <subcellularLocation>
        <location evidence="1">Endomembrane system</location>
        <topology evidence="1">Multi-pass membrane protein</topology>
    </subcellularLocation>
</comment>
<feature type="transmembrane region" description="Helical" evidence="11">
    <location>
        <begin position="461"/>
        <end position="484"/>
    </location>
</feature>
<evidence type="ECO:0000256" key="11">
    <source>
        <dbReference type="SAM" id="Phobius"/>
    </source>
</evidence>
<name>D8LB41_ECTSI</name>
<sequence>MPTNAEGKRKRAGVGATLAGACSLLLAAAAHPAAAAVEAGRLFNGGAPTAASAAGGFGGRRGACCGSGGGGRRRGFAEYSTRGCFVLCVTPSSAKAAAVAAESERRSSGRAAGGGRLAATSSVGSGGGARALECAMEDDRKGGRLRGRFRQVLDKMKGRAAAPPPVAVAAAGNQMMYDPGQHREEEAVDLASLRAGGNASTFNADAHCPTCRKQVPFTEAGVVSKLLFAWVGPLMARGNKKAIAEEDLWEMPQDEQMQSVADAFEAAYAKESAADAAVHQGSDGQGKGRGSAVVTDEGIWRKHHPLVPGLLDTALMRSLYVLYRKPFLTAGALRFMNTSVQFLPAIFVQRLLRLLESGIAAGGAGAVKKAYTICAMLFAAVSLKTAIENQYFYATNNIGTSTRGVLSTAVYRKSLRLSPSARQNATVGEIVNYMQIDAGRLENLAGSVHTIWDSVFQMTGYTVLLLLCLGPSVLAGIGVMILLIPLNTALFNELSTYRAEMSTQTDLRVKLVNEMLQGIRAIKFYNWETPFRERVEKIHDAELSIFRRAVTKRSLVVSVLSTTPAIVIAVTLGLYSMLGNALTPSKVFTSLTLFNQLRLPLFFFPATLNAFADAKVSVGRLSQFLNTEEVVPYVQRQNGVPAVAEGGGGGKVFPEDVCVSMKECAFFWTDPEAAAGGGEGEEEEQEQEVLLPGRTRRTVSPALHGCTLEVKKGELVAVVGAVGSGKSSLLAALLGDLKHVSGDIYAAGALAYVPQTAWIPNDTVRNNVLFGKPYDQKKYDKVLEVCRLRRDLELLENGDMTEIGEQGINLSGGQKQRLSLARALYSDADLFLLDDPLSALDAEVGKQVFEGCVRDSLEGKTCILVTNQLQFLPQVDKIVVMGQLPGAEGATIVDQGTYEELVGRGRDFSNILAEQKKKKKVSEEEAETQQEDAVAAAGHQAIETVVHHDGQVSKAAPAAVHAHEAPEHQPSPPATGKSAQTPSEGVPPRAAAAGGWGRAGKESGVLMGEQSNEDLFSHVVVEEGDCGPVAALQGAQQAESVVALGGDDTANTSKGGLMTSEERSTGAVDRQVYVEYMKALGPRVVLLSLVAVFVVSNFTVQIQQWVVSFWSSDPLYARHPLGFYLFGVTASAAVVGVFSHLRTMWAFYLGLGASKRLHGALLRRVLHAPVSFFDTTPVGRIIQRFSKDTDQVDQNLISQVAMVINGGLGVLAAGCAIIVATPVFAFILAPLSIVYIRVMNYFRHVAIELKRLESITKSPIYAHFTETLGGLSAIRAFGHVNLFARTNERLVDNNLASHFALKVVDRWLSVRLEMLGNLVVLMATLLSVLAASNGKLVAGLAGLSITNALSVTGLLNWAVRCVSETEMVMNSVERVLYTSQQTPQEPPHHVSRPRHPYYQQLSGLTGENLPTIPEESLLTNCPDDRQLLRSGWPWEGRIELRDDVTMRYRPETDLVLKGVTLTIRPGEKIGIVGRTGSGKSTLMQVLFRMVDCEEGSIAIDGVDTKAIGLAALRSRLTIIPQEPVLFSGSLRANLDPFEVYTDEEVWDALEQASLAATVRRFPNSLLEHVAEYGESLSAGQRQLVCLARALLRKTRVLLLDEATSSVDYETDNVIQSTLRSAFRDCTVLTIAHRLNTIMDSDRILVMDDGKVAELDSPAALLEDPTSQFSQLLASERRQSSRPADEAEIDSTAAAVHDEEHDHQDLDKVVGVVGGGEGSAAAAAGTAAAAEAPPPSQ</sequence>
<feature type="compositionally biased region" description="Low complexity" evidence="10">
    <location>
        <begin position="1718"/>
        <end position="1730"/>
    </location>
</feature>
<dbReference type="Proteomes" id="UP000002630">
    <property type="component" value="Linkage Group LG01"/>
</dbReference>
<dbReference type="PROSITE" id="PS50929">
    <property type="entry name" value="ABC_TM1F"/>
    <property type="match status" value="2"/>
</dbReference>
<evidence type="ECO:0000256" key="3">
    <source>
        <dbReference type="ARBA" id="ARBA00022448"/>
    </source>
</evidence>
<dbReference type="PROSITE" id="PS00211">
    <property type="entry name" value="ABC_TRANSPORTER_1"/>
    <property type="match status" value="2"/>
</dbReference>
<evidence type="ECO:0000256" key="1">
    <source>
        <dbReference type="ARBA" id="ARBA00004127"/>
    </source>
</evidence>
<dbReference type="FunFam" id="3.40.50.300:FF:000997">
    <property type="entry name" value="Multidrug resistance-associated protein 1"/>
    <property type="match status" value="1"/>
</dbReference>
<keyword evidence="16" id="KW-1185">Reference proteome</keyword>
<evidence type="ECO:0000256" key="6">
    <source>
        <dbReference type="ARBA" id="ARBA00022741"/>
    </source>
</evidence>
<evidence type="ECO:0000259" key="14">
    <source>
        <dbReference type="PROSITE" id="PS50929"/>
    </source>
</evidence>
<dbReference type="InterPro" id="IPR027417">
    <property type="entry name" value="P-loop_NTPase"/>
</dbReference>
<dbReference type="Gene3D" id="1.20.1560.10">
    <property type="entry name" value="ABC transporter type 1, transmembrane domain"/>
    <property type="match status" value="2"/>
</dbReference>
<dbReference type="OMA" id="QVTDAWT"/>
<dbReference type="FunFam" id="1.20.1560.10:FF:000006">
    <property type="entry name" value="ATP-binding cassette, sub-family C (CFTR/MRP), member 9"/>
    <property type="match status" value="1"/>
</dbReference>
<evidence type="ECO:0000256" key="4">
    <source>
        <dbReference type="ARBA" id="ARBA00022692"/>
    </source>
</evidence>
<dbReference type="PANTHER" id="PTHR24223:SF456">
    <property type="entry name" value="MULTIDRUG RESISTANCE-ASSOCIATED PROTEIN LETHAL(2)03659"/>
    <property type="match status" value="1"/>
</dbReference>
<dbReference type="GO" id="GO:0016020">
    <property type="term" value="C:membrane"/>
    <property type="evidence" value="ECO:0007669"/>
    <property type="project" value="InterPro"/>
</dbReference>
<dbReference type="CDD" id="cd18580">
    <property type="entry name" value="ABC_6TM_ABCC_D2"/>
    <property type="match status" value="1"/>
</dbReference>
<keyword evidence="9 11" id="KW-0472">Membrane</keyword>
<feature type="signal peptide" evidence="12">
    <location>
        <begin position="1"/>
        <end position="35"/>
    </location>
</feature>
<feature type="compositionally biased region" description="Basic and acidic residues" evidence="10">
    <location>
        <begin position="1695"/>
        <end position="1707"/>
    </location>
</feature>
<feature type="transmembrane region" description="Helical" evidence="11">
    <location>
        <begin position="555"/>
        <end position="578"/>
    </location>
</feature>
<feature type="transmembrane region" description="Helical" evidence="11">
    <location>
        <begin position="1080"/>
        <end position="1100"/>
    </location>
</feature>
<dbReference type="EMBL" id="FN647682">
    <property type="protein sequence ID" value="CBN76550.1"/>
    <property type="molecule type" value="Genomic_DNA"/>
</dbReference>
<feature type="transmembrane region" description="Helical" evidence="11">
    <location>
        <begin position="1210"/>
        <end position="1236"/>
    </location>
</feature>
<keyword evidence="12" id="KW-0732">Signal</keyword>
<dbReference type="InterPro" id="IPR044746">
    <property type="entry name" value="ABCC_6TM_D1"/>
</dbReference>
<dbReference type="InterPro" id="IPR017871">
    <property type="entry name" value="ABC_transporter-like_CS"/>
</dbReference>
<dbReference type="InterPro" id="IPR036640">
    <property type="entry name" value="ABC1_TM_sf"/>
</dbReference>
<comment type="similarity">
    <text evidence="2">Belongs to the ABC transporter superfamily. ABCC family. Conjugate transporter (TC 3.A.1.208) subfamily.</text>
</comment>
<organism evidence="15 16">
    <name type="scientific">Ectocarpus siliculosus</name>
    <name type="common">Brown alga</name>
    <name type="synonym">Conferva siliculosa</name>
    <dbReference type="NCBI Taxonomy" id="2880"/>
    <lineage>
        <taxon>Eukaryota</taxon>
        <taxon>Sar</taxon>
        <taxon>Stramenopiles</taxon>
        <taxon>Ochrophyta</taxon>
        <taxon>PX clade</taxon>
        <taxon>Phaeophyceae</taxon>
        <taxon>Ectocarpales</taxon>
        <taxon>Ectocarpaceae</taxon>
        <taxon>Ectocarpus</taxon>
    </lineage>
</organism>
<dbReference type="PROSITE" id="PS50893">
    <property type="entry name" value="ABC_TRANSPORTER_2"/>
    <property type="match status" value="2"/>
</dbReference>
<evidence type="ECO:0000256" key="12">
    <source>
        <dbReference type="SAM" id="SignalP"/>
    </source>
</evidence>
<feature type="transmembrane region" description="Helical" evidence="11">
    <location>
        <begin position="1337"/>
        <end position="1359"/>
    </location>
</feature>